<name>A0A1T5J3C7_9GAMM</name>
<dbReference type="EMBL" id="FUZV01000001">
    <property type="protein sequence ID" value="SKC45876.1"/>
    <property type="molecule type" value="Genomic_DNA"/>
</dbReference>
<dbReference type="Proteomes" id="UP000190341">
    <property type="component" value="Unassembled WGS sequence"/>
</dbReference>
<protein>
    <submittedName>
        <fullName evidence="1">Uncharacterized protein</fullName>
    </submittedName>
</protein>
<reference evidence="1 2" key="1">
    <citation type="submission" date="2017-02" db="EMBL/GenBank/DDBJ databases">
        <authorList>
            <person name="Peterson S.W."/>
        </authorList>
    </citation>
    <scope>NUCLEOTIDE SEQUENCE [LARGE SCALE GENOMIC DNA]</scope>
    <source>
        <strain evidence="1 2">P15</strain>
    </source>
</reference>
<proteinExistence type="predicted"/>
<accession>A0A1T5J3C7</accession>
<evidence type="ECO:0000313" key="2">
    <source>
        <dbReference type="Proteomes" id="UP000190341"/>
    </source>
</evidence>
<sequence length="236" mass="26281">MVDLVFEEARECAMASRAVETIVSQFDACKVNSVGADPILHADYLQSCKDRIARLTPELTRASKSLTACGPNRVTEDTWFRATRDAAAAGNQQAQLCLVDGKFKLTTPLTADERREYEVQATKYINAGMQRGDWRMAELLHASRRYRTDGMPLPGTVLGSDLPSILELNRLLRLAASDKAYSTRLDYLPASRGPAPSPQDIQQAQHWAERTCQLYFKHSPRLATTPEVCSSPYVVM</sequence>
<dbReference type="AlphaFoldDB" id="A0A1T5J3C7"/>
<keyword evidence="2" id="KW-1185">Reference proteome</keyword>
<gene>
    <name evidence="1" type="ORF">SAMN06296058_0487</name>
</gene>
<dbReference type="STRING" id="428993.SAMN06296058_0487"/>
<evidence type="ECO:0000313" key="1">
    <source>
        <dbReference type="EMBL" id="SKC45876.1"/>
    </source>
</evidence>
<organism evidence="1 2">
    <name type="scientific">Pseudoxanthomonas indica</name>
    <dbReference type="NCBI Taxonomy" id="428993"/>
    <lineage>
        <taxon>Bacteria</taxon>
        <taxon>Pseudomonadati</taxon>
        <taxon>Pseudomonadota</taxon>
        <taxon>Gammaproteobacteria</taxon>
        <taxon>Lysobacterales</taxon>
        <taxon>Lysobacteraceae</taxon>
        <taxon>Pseudoxanthomonas</taxon>
    </lineage>
</organism>